<dbReference type="GO" id="GO:0000400">
    <property type="term" value="F:four-way junction DNA binding"/>
    <property type="evidence" value="ECO:0007669"/>
    <property type="project" value="TreeGrafter"/>
</dbReference>
<evidence type="ECO:0000256" key="8">
    <source>
        <dbReference type="SAM" id="Coils"/>
    </source>
</evidence>
<keyword evidence="6" id="KW-0067">ATP-binding</keyword>
<dbReference type="InterPro" id="IPR014001">
    <property type="entry name" value="Helicase_ATP-bd"/>
</dbReference>
<dbReference type="InterPro" id="IPR001650">
    <property type="entry name" value="Helicase_C-like"/>
</dbReference>
<evidence type="ECO:0000256" key="3">
    <source>
        <dbReference type="ARBA" id="ARBA00022741"/>
    </source>
</evidence>
<evidence type="ECO:0000256" key="1">
    <source>
        <dbReference type="ARBA" id="ARBA00004123"/>
    </source>
</evidence>
<keyword evidence="13" id="KW-1185">Reference proteome</keyword>
<feature type="region of interest" description="Disordered" evidence="9">
    <location>
        <begin position="940"/>
        <end position="967"/>
    </location>
</feature>
<dbReference type="GO" id="GO:0043138">
    <property type="term" value="F:3'-5' DNA helicase activity"/>
    <property type="evidence" value="ECO:0007669"/>
    <property type="project" value="InterPro"/>
</dbReference>
<accession>A0AAV8V9Y5</accession>
<evidence type="ECO:0000313" key="12">
    <source>
        <dbReference type="EMBL" id="KAJ8911080.1"/>
    </source>
</evidence>
<sequence>MADELDSIGLSLSENLETEGFDLQAGQTWIYPTNLPIREYQYNIVQQALFKNTLVSLPTGLGKTFIAAVVMYNFFRWYPLGKVIFMAPTRPLVKQQIEACYNIMGIPKETTVELTGTKLSTSREEIWNQKRVFFITPQILQNDLDKIVGFHQKIKCLVFDEAHRAKGNHAYCEVIRKLIPHNKYFRVLALSATPGGNISDVLEVVKNLLISHLEFRTEESLDVHPYVFERNLTTIVVPLGEKLQQIRDDYMQILEYYTKTLVKYKVIQGNCGNLTKGKIFMTLKEFQQRSCQSRAPNYAEILKTLNVCVTLYHGFELLIRHGLRSFLSFFEEHISKPLLKGNSYLIKIMDDIKEYLGEPLPVVEQLPDGSFADVPSNIRYGHPKFYKLQEILVSYFTEESGSGSSRVIVFFEYRNSVMEAYTLLNQSRPLLKPRIFLGQGRGVTQRQQLGVIKSFREGQCNILLSTCIGEEGLDVGDVDLIICFDISNKSPIRMVQRMGRTGRRKEGRIVVLVTEGKEQQILKDCLIHKNNIAFHVLSSKELAKGLITDSPRLVPPAVEPNCNKMYITIKKVVTNQKPPKKMFQNISNGSPQFCPSIQNVDVLDKIPCPRNLWNVKNPLDKNVLISNVTLKSIEKQRNFHPVHMVEHSSSTKLLVKVLQHLDSKRFNIPIIQTSGNILTLQMDSISSKDDLFFDSKDVLVAISNYLSLYVLGSKKLCKHCPNNFDCTNHCCALHTKKIRWNERDESVFKDITLDHLNIFSGTHTTKSKANIENYSINKTDISIHRNQDRMTEHVLISRFENVEAPVSTEPNMDGSMVTDTSPVEMSFTYLAPRSLNNILNKYYTNVDDFPNEQVENKSISGNKSKFDVDYGLLRFFKLQSLEELFDSTSSNVFQICDKSSVESIENSSNPTELNNSSPILHASDPVRNMSQTRSQILRSLKNSEAPSKLTLNDQPMDTFKNGNTEIESDSNCHLETTNCELYRNHEELERDSNSSLEQLDQNKICIDDICDLSTFGLVRTPRFESCLETTNTPRPGTSNIRGDDLGETDINVDEVCDLRIFGIESITNSDHLGRNDSVEKHLNDINKTEDTVNSIVVHNSHVEQSAGKDDVVFNTSIRNFAGCRKPLKPISQTQVSITQIIKLVNTDESICKTALKHNLNKENSKSNLLNKCETLKKLSDTEHTGKFKNPIKSHDKGSVMKKKKPINPFIEYEAEVSSSEENTSEDEHNCDQDDLYETSFVDDETQNVCTQMHVEYLRSIKSPKKQGNFKIPHKAKCPVNISDVYHEVDRTYDTYLHDSFVVDDETEEAEQELSELEILEKKLRLIKKKKKCNDASNSNIRSNKRRRIITSDDSD</sequence>
<keyword evidence="5" id="KW-0347">Helicase</keyword>
<dbReference type="InterPro" id="IPR027417">
    <property type="entry name" value="P-loop_NTPase"/>
</dbReference>
<dbReference type="GO" id="GO:0005524">
    <property type="term" value="F:ATP binding"/>
    <property type="evidence" value="ECO:0007669"/>
    <property type="project" value="UniProtKB-KW"/>
</dbReference>
<reference evidence="12 13" key="1">
    <citation type="journal article" date="2023" name="Insect Mol. Biol.">
        <title>Genome sequencing provides insights into the evolution of gene families encoding plant cell wall-degrading enzymes in longhorned beetles.</title>
        <authorList>
            <person name="Shin N.R."/>
            <person name="Okamura Y."/>
            <person name="Kirsch R."/>
            <person name="Pauchet Y."/>
        </authorList>
    </citation>
    <scope>NUCLEOTIDE SEQUENCE [LARGE SCALE GENOMIC DNA]</scope>
    <source>
        <strain evidence="12">EAD_L_NR</strain>
    </source>
</reference>
<comment type="subcellular location">
    <subcellularLocation>
        <location evidence="1">Nucleus</location>
    </subcellularLocation>
</comment>
<dbReference type="FunFam" id="3.40.50.300:FF:000861">
    <property type="entry name" value="Fanconi anemia, complementation group M"/>
    <property type="match status" value="1"/>
</dbReference>
<dbReference type="Gene3D" id="1.20.1320.20">
    <property type="entry name" value="hef helicase domain"/>
    <property type="match status" value="1"/>
</dbReference>
<dbReference type="GO" id="GO:0009378">
    <property type="term" value="F:four-way junction helicase activity"/>
    <property type="evidence" value="ECO:0007669"/>
    <property type="project" value="TreeGrafter"/>
</dbReference>
<evidence type="ECO:0000256" key="7">
    <source>
        <dbReference type="ARBA" id="ARBA00023242"/>
    </source>
</evidence>
<dbReference type="PANTHER" id="PTHR14025">
    <property type="entry name" value="FANCONI ANEMIA GROUP M FANCM FAMILY MEMBER"/>
    <property type="match status" value="1"/>
</dbReference>
<feature type="coiled-coil region" evidence="8">
    <location>
        <begin position="1302"/>
        <end position="1329"/>
    </location>
</feature>
<feature type="compositionally biased region" description="Polar residues" evidence="9">
    <location>
        <begin position="904"/>
        <end position="918"/>
    </location>
</feature>
<organism evidence="12 13">
    <name type="scientific">Exocentrus adspersus</name>
    <dbReference type="NCBI Taxonomy" id="1586481"/>
    <lineage>
        <taxon>Eukaryota</taxon>
        <taxon>Metazoa</taxon>
        <taxon>Ecdysozoa</taxon>
        <taxon>Arthropoda</taxon>
        <taxon>Hexapoda</taxon>
        <taxon>Insecta</taxon>
        <taxon>Pterygota</taxon>
        <taxon>Neoptera</taxon>
        <taxon>Endopterygota</taxon>
        <taxon>Coleoptera</taxon>
        <taxon>Polyphaga</taxon>
        <taxon>Cucujiformia</taxon>
        <taxon>Chrysomeloidea</taxon>
        <taxon>Cerambycidae</taxon>
        <taxon>Lamiinae</taxon>
        <taxon>Acanthocinini</taxon>
        <taxon>Exocentrus</taxon>
    </lineage>
</organism>
<name>A0AAV8V9Y5_9CUCU</name>
<feature type="region of interest" description="Disordered" evidence="9">
    <location>
        <begin position="1331"/>
        <end position="1355"/>
    </location>
</feature>
<dbReference type="Pfam" id="PF04851">
    <property type="entry name" value="ResIII"/>
    <property type="match status" value="1"/>
</dbReference>
<dbReference type="CDD" id="cd12091">
    <property type="entry name" value="FANCM_ID"/>
    <property type="match status" value="1"/>
</dbReference>
<evidence type="ECO:0000259" key="10">
    <source>
        <dbReference type="PROSITE" id="PS51192"/>
    </source>
</evidence>
<dbReference type="SMART" id="SM00487">
    <property type="entry name" value="DEXDc"/>
    <property type="match status" value="1"/>
</dbReference>
<dbReference type="SUPFAM" id="SSF52540">
    <property type="entry name" value="P-loop containing nucleoside triphosphate hydrolases"/>
    <property type="match status" value="1"/>
</dbReference>
<protein>
    <recommendedName>
        <fullName evidence="14">Fanconi anemia group M protein</fullName>
    </recommendedName>
</protein>
<dbReference type="PROSITE" id="PS51192">
    <property type="entry name" value="HELICASE_ATP_BIND_1"/>
    <property type="match status" value="1"/>
</dbReference>
<dbReference type="GO" id="GO:0005634">
    <property type="term" value="C:nucleus"/>
    <property type="evidence" value="ECO:0007669"/>
    <property type="project" value="UniProtKB-SubCell"/>
</dbReference>
<dbReference type="Gene3D" id="3.40.50.300">
    <property type="entry name" value="P-loop containing nucleotide triphosphate hydrolases"/>
    <property type="match status" value="2"/>
</dbReference>
<dbReference type="Proteomes" id="UP001159042">
    <property type="component" value="Unassembled WGS sequence"/>
</dbReference>
<gene>
    <name evidence="12" type="ORF">NQ315_015252</name>
</gene>
<dbReference type="SMART" id="SM00490">
    <property type="entry name" value="HELICc"/>
    <property type="match status" value="1"/>
</dbReference>
<evidence type="ECO:0008006" key="14">
    <source>
        <dbReference type="Google" id="ProtNLM"/>
    </source>
</evidence>
<dbReference type="Pfam" id="PF00271">
    <property type="entry name" value="Helicase_C"/>
    <property type="match status" value="1"/>
</dbReference>
<feature type="domain" description="Helicase C-terminal" evidence="11">
    <location>
        <begin position="387"/>
        <end position="543"/>
    </location>
</feature>
<evidence type="ECO:0000256" key="9">
    <source>
        <dbReference type="SAM" id="MobiDB-lite"/>
    </source>
</evidence>
<evidence type="ECO:0000313" key="13">
    <source>
        <dbReference type="Proteomes" id="UP001159042"/>
    </source>
</evidence>
<dbReference type="PANTHER" id="PTHR14025:SF20">
    <property type="entry name" value="FANCONI ANEMIA GROUP M PROTEIN"/>
    <property type="match status" value="1"/>
</dbReference>
<dbReference type="GO" id="GO:0016787">
    <property type="term" value="F:hydrolase activity"/>
    <property type="evidence" value="ECO:0007669"/>
    <property type="project" value="UniProtKB-KW"/>
</dbReference>
<evidence type="ECO:0000256" key="5">
    <source>
        <dbReference type="ARBA" id="ARBA00022806"/>
    </source>
</evidence>
<dbReference type="InterPro" id="IPR039686">
    <property type="entry name" value="FANCM/Mph1-like_ID"/>
</dbReference>
<proteinExistence type="inferred from homology"/>
<feature type="region of interest" description="Disordered" evidence="9">
    <location>
        <begin position="904"/>
        <end position="926"/>
    </location>
</feature>
<dbReference type="InterPro" id="IPR044749">
    <property type="entry name" value="FANCM_DEXDc"/>
</dbReference>
<dbReference type="GO" id="GO:0045003">
    <property type="term" value="P:double-strand break repair via synthesis-dependent strand annealing"/>
    <property type="evidence" value="ECO:0007669"/>
    <property type="project" value="TreeGrafter"/>
</dbReference>
<evidence type="ECO:0000256" key="2">
    <source>
        <dbReference type="ARBA" id="ARBA00009889"/>
    </source>
</evidence>
<keyword evidence="7" id="KW-0539">Nucleus</keyword>
<evidence type="ECO:0000256" key="4">
    <source>
        <dbReference type="ARBA" id="ARBA00022801"/>
    </source>
</evidence>
<keyword evidence="8" id="KW-0175">Coiled coil</keyword>
<evidence type="ECO:0000259" key="11">
    <source>
        <dbReference type="PROSITE" id="PS51194"/>
    </source>
</evidence>
<comment type="caution">
    <text evidence="12">The sequence shown here is derived from an EMBL/GenBank/DDBJ whole genome shotgun (WGS) entry which is preliminary data.</text>
</comment>
<evidence type="ECO:0000256" key="6">
    <source>
        <dbReference type="ARBA" id="ARBA00022840"/>
    </source>
</evidence>
<dbReference type="EMBL" id="JANEYG010000218">
    <property type="protein sequence ID" value="KAJ8911080.1"/>
    <property type="molecule type" value="Genomic_DNA"/>
</dbReference>
<feature type="domain" description="Helicase ATP-binding" evidence="10">
    <location>
        <begin position="44"/>
        <end position="212"/>
    </location>
</feature>
<dbReference type="PROSITE" id="PS51194">
    <property type="entry name" value="HELICASE_CTER"/>
    <property type="match status" value="1"/>
</dbReference>
<dbReference type="GO" id="GO:0036297">
    <property type="term" value="P:interstrand cross-link repair"/>
    <property type="evidence" value="ECO:0007669"/>
    <property type="project" value="TreeGrafter"/>
</dbReference>
<keyword evidence="3" id="KW-0547">Nucleotide-binding</keyword>
<dbReference type="CDD" id="cd18033">
    <property type="entry name" value="DEXDc_FANCM"/>
    <property type="match status" value="1"/>
</dbReference>
<keyword evidence="4" id="KW-0378">Hydrolase</keyword>
<comment type="similarity">
    <text evidence="2">Belongs to the DEAD box helicase family. DEAH subfamily. FANCM sub-subfamily.</text>
</comment>
<dbReference type="InterPro" id="IPR006935">
    <property type="entry name" value="Helicase/UvrB_N"/>
</dbReference>